<dbReference type="Pfam" id="PF19834">
    <property type="entry name" value="DUF6314"/>
    <property type="match status" value="1"/>
</dbReference>
<proteinExistence type="predicted"/>
<sequence length="141" mass="16445">MFAQSDFAGAWRMTRHIDDRFAKQRGVFVGQAILKRHGETVLHYHEAGQLRLDQGPAMRAERNYIWEFAKGHVDVSFADGRPFHRFVPEGHVAGSDHPCGEDYYTVRYDFTNWPEWQAVWSVTGPRKDYTSYTTYIRISDT</sequence>
<dbReference type="Proteomes" id="UP000186997">
    <property type="component" value="Unassembled WGS sequence"/>
</dbReference>
<reference evidence="3" key="1">
    <citation type="submission" date="2017-01" db="EMBL/GenBank/DDBJ databases">
        <authorList>
            <person name="Varghese N."/>
            <person name="Submissions S."/>
        </authorList>
    </citation>
    <scope>NUCLEOTIDE SEQUENCE [LARGE SCALE GENOMIC DNA]</scope>
    <source>
        <strain evidence="3">DSM 29591</strain>
    </source>
</reference>
<feature type="domain" description="DUF6314" evidence="1">
    <location>
        <begin position="7"/>
        <end position="137"/>
    </location>
</feature>
<dbReference type="InterPro" id="IPR045632">
    <property type="entry name" value="DUF6314"/>
</dbReference>
<evidence type="ECO:0000313" key="3">
    <source>
        <dbReference type="Proteomes" id="UP000186997"/>
    </source>
</evidence>
<protein>
    <recommendedName>
        <fullName evidence="1">DUF6314 domain-containing protein</fullName>
    </recommendedName>
</protein>
<evidence type="ECO:0000259" key="1">
    <source>
        <dbReference type="Pfam" id="PF19834"/>
    </source>
</evidence>
<accession>A0A1R3WPU9</accession>
<dbReference type="EMBL" id="FTPR01000001">
    <property type="protein sequence ID" value="SIT80245.1"/>
    <property type="molecule type" value="Genomic_DNA"/>
</dbReference>
<organism evidence="2 3">
    <name type="scientific">Yoonia rosea</name>
    <dbReference type="NCBI Taxonomy" id="287098"/>
    <lineage>
        <taxon>Bacteria</taxon>
        <taxon>Pseudomonadati</taxon>
        <taxon>Pseudomonadota</taxon>
        <taxon>Alphaproteobacteria</taxon>
        <taxon>Rhodobacterales</taxon>
        <taxon>Paracoccaceae</taxon>
        <taxon>Yoonia</taxon>
    </lineage>
</organism>
<evidence type="ECO:0000313" key="2">
    <source>
        <dbReference type="EMBL" id="SIT80245.1"/>
    </source>
</evidence>
<dbReference type="OrthoDB" id="7351979at2"/>
<dbReference type="AlphaFoldDB" id="A0A1R3WPU9"/>
<dbReference type="RefSeq" id="WP_076658646.1">
    <property type="nucleotide sequence ID" value="NZ_FTPR01000001.1"/>
</dbReference>
<name>A0A1R3WPU9_9RHOB</name>
<keyword evidence="3" id="KW-1185">Reference proteome</keyword>
<dbReference type="STRING" id="287098.SAMN05421665_1076"/>
<gene>
    <name evidence="2" type="ORF">SAMN05421665_1076</name>
</gene>